<evidence type="ECO:0008006" key="4">
    <source>
        <dbReference type="Google" id="ProtNLM"/>
    </source>
</evidence>
<feature type="signal peptide" evidence="1">
    <location>
        <begin position="1"/>
        <end position="19"/>
    </location>
</feature>
<sequence>MRIRTLTALALAAGTLATAGLFGASDAQAVRRDVTVQDCVTGGGFPGLTDDTDLESPDVLWVCVGGTHNGQHITDMNGDGRLGRS</sequence>
<protein>
    <recommendedName>
        <fullName evidence="4">VCBS repeat-containing protein</fullName>
    </recommendedName>
</protein>
<dbReference type="EMBL" id="JBFAUK010000024">
    <property type="protein sequence ID" value="MEV5509842.1"/>
    <property type="molecule type" value="Genomic_DNA"/>
</dbReference>
<evidence type="ECO:0000313" key="3">
    <source>
        <dbReference type="Proteomes" id="UP001552594"/>
    </source>
</evidence>
<keyword evidence="1" id="KW-0732">Signal</keyword>
<dbReference type="Proteomes" id="UP001552594">
    <property type="component" value="Unassembled WGS sequence"/>
</dbReference>
<feature type="chain" id="PRO_5045414888" description="VCBS repeat-containing protein" evidence="1">
    <location>
        <begin position="20"/>
        <end position="85"/>
    </location>
</feature>
<keyword evidence="3" id="KW-1185">Reference proteome</keyword>
<reference evidence="2 3" key="1">
    <citation type="submission" date="2024-06" db="EMBL/GenBank/DDBJ databases">
        <title>The Natural Products Discovery Center: Release of the First 8490 Sequenced Strains for Exploring Actinobacteria Biosynthetic Diversity.</title>
        <authorList>
            <person name="Kalkreuter E."/>
            <person name="Kautsar S.A."/>
            <person name="Yang D."/>
            <person name="Bader C.D."/>
            <person name="Teijaro C.N."/>
            <person name="Fluegel L."/>
            <person name="Davis C.M."/>
            <person name="Simpson J.R."/>
            <person name="Lauterbach L."/>
            <person name="Steele A.D."/>
            <person name="Gui C."/>
            <person name="Meng S."/>
            <person name="Li G."/>
            <person name="Viehrig K."/>
            <person name="Ye F."/>
            <person name="Su P."/>
            <person name="Kiefer A.F."/>
            <person name="Nichols A."/>
            <person name="Cepeda A.J."/>
            <person name="Yan W."/>
            <person name="Fan B."/>
            <person name="Jiang Y."/>
            <person name="Adhikari A."/>
            <person name="Zheng C.-J."/>
            <person name="Schuster L."/>
            <person name="Cowan T.M."/>
            <person name="Smanski M.J."/>
            <person name="Chevrette M.G."/>
            <person name="De Carvalho L.P.S."/>
            <person name="Shen B."/>
        </authorList>
    </citation>
    <scope>NUCLEOTIDE SEQUENCE [LARGE SCALE GENOMIC DNA]</scope>
    <source>
        <strain evidence="2 3">NPDC052347</strain>
    </source>
</reference>
<comment type="caution">
    <text evidence="2">The sequence shown here is derived from an EMBL/GenBank/DDBJ whole genome shotgun (WGS) entry which is preliminary data.</text>
</comment>
<gene>
    <name evidence="2" type="ORF">AB0L16_25955</name>
</gene>
<evidence type="ECO:0000313" key="2">
    <source>
        <dbReference type="EMBL" id="MEV5509842.1"/>
    </source>
</evidence>
<dbReference type="RefSeq" id="WP_109281781.1">
    <property type="nucleotide sequence ID" value="NZ_JBFAUK010000024.1"/>
</dbReference>
<organism evidence="2 3">
    <name type="scientific">Streptomyces orinoci</name>
    <name type="common">Streptoverticillium orinoci</name>
    <dbReference type="NCBI Taxonomy" id="67339"/>
    <lineage>
        <taxon>Bacteria</taxon>
        <taxon>Bacillati</taxon>
        <taxon>Actinomycetota</taxon>
        <taxon>Actinomycetes</taxon>
        <taxon>Kitasatosporales</taxon>
        <taxon>Streptomycetaceae</taxon>
        <taxon>Streptomyces</taxon>
    </lineage>
</organism>
<evidence type="ECO:0000256" key="1">
    <source>
        <dbReference type="SAM" id="SignalP"/>
    </source>
</evidence>
<name>A0ABV3K3W8_STRON</name>
<proteinExistence type="predicted"/>
<accession>A0ABV3K3W8</accession>